<keyword evidence="1" id="KW-0732">Signal</keyword>
<proteinExistence type="predicted"/>
<feature type="transmembrane region" description="Helical" evidence="3">
    <location>
        <begin position="44"/>
        <end position="69"/>
    </location>
</feature>
<protein>
    <recommendedName>
        <fullName evidence="6">DUF4352 domain-containing protein</fullName>
    </recommendedName>
</protein>
<evidence type="ECO:0008006" key="6">
    <source>
        <dbReference type="Google" id="ProtNLM"/>
    </source>
</evidence>
<keyword evidence="3" id="KW-0812">Transmembrane</keyword>
<comment type="caution">
    <text evidence="4">The sequence shown here is derived from an EMBL/GenBank/DDBJ whole genome shotgun (WGS) entry which is preliminary data.</text>
</comment>
<evidence type="ECO:0000256" key="2">
    <source>
        <dbReference type="SAM" id="MobiDB-lite"/>
    </source>
</evidence>
<feature type="region of interest" description="Disordered" evidence="2">
    <location>
        <begin position="181"/>
        <end position="201"/>
    </location>
</feature>
<evidence type="ECO:0000256" key="1">
    <source>
        <dbReference type="ARBA" id="ARBA00022729"/>
    </source>
</evidence>
<dbReference type="RefSeq" id="WP_344168188.1">
    <property type="nucleotide sequence ID" value="NZ_BAAARY010000002.1"/>
</dbReference>
<evidence type="ECO:0000313" key="5">
    <source>
        <dbReference type="Proteomes" id="UP001499978"/>
    </source>
</evidence>
<reference evidence="5" key="1">
    <citation type="journal article" date="2019" name="Int. J. Syst. Evol. Microbiol.">
        <title>The Global Catalogue of Microorganisms (GCM) 10K type strain sequencing project: providing services to taxonomists for standard genome sequencing and annotation.</title>
        <authorList>
            <consortium name="The Broad Institute Genomics Platform"/>
            <consortium name="The Broad Institute Genome Sequencing Center for Infectious Disease"/>
            <person name="Wu L."/>
            <person name="Ma J."/>
        </authorList>
    </citation>
    <scope>NUCLEOTIDE SEQUENCE [LARGE SCALE GENOMIC DNA]</scope>
    <source>
        <strain evidence="5">JCM 3367</strain>
    </source>
</reference>
<keyword evidence="3" id="KW-1133">Transmembrane helix</keyword>
<dbReference type="Gene3D" id="2.60.40.1240">
    <property type="match status" value="1"/>
</dbReference>
<feature type="region of interest" description="Disordered" evidence="2">
    <location>
        <begin position="1"/>
        <end position="39"/>
    </location>
</feature>
<dbReference type="EMBL" id="BAAARY010000002">
    <property type="protein sequence ID" value="GAA2513966.1"/>
    <property type="molecule type" value="Genomic_DNA"/>
</dbReference>
<evidence type="ECO:0000313" key="4">
    <source>
        <dbReference type="EMBL" id="GAA2513966.1"/>
    </source>
</evidence>
<dbReference type="InterPro" id="IPR029050">
    <property type="entry name" value="Immunoprotect_excell_Ig-like"/>
</dbReference>
<name>A0ABP6AF80_9ACTN</name>
<organism evidence="4 5">
    <name type="scientific">Pilimelia columellifera subsp. columellifera</name>
    <dbReference type="NCBI Taxonomy" id="706583"/>
    <lineage>
        <taxon>Bacteria</taxon>
        <taxon>Bacillati</taxon>
        <taxon>Actinomycetota</taxon>
        <taxon>Actinomycetes</taxon>
        <taxon>Micromonosporales</taxon>
        <taxon>Micromonosporaceae</taxon>
        <taxon>Pilimelia</taxon>
    </lineage>
</organism>
<keyword evidence="3" id="KW-0472">Membrane</keyword>
<accession>A0ABP6AF80</accession>
<keyword evidence="5" id="KW-1185">Reference proteome</keyword>
<dbReference type="Proteomes" id="UP001499978">
    <property type="component" value="Unassembled WGS sequence"/>
</dbReference>
<gene>
    <name evidence="4" type="ORF">GCM10010201_07330</name>
</gene>
<sequence>MPSGAADEPGRLASTDPPPADLPTGHPGPDHPTPAGRPARAGRVWPWVAGGTLAALLLLACSGLSGVLLNLGVAHIMQTYGVWDGKVDPAAAAAARASCDGQSYLGPVPDTDYCADVQGQVIMDRLTLTATQLRRDARDSVCSTVSYQNATGDDIRYSPADWRLQSPGGAQASSFQWLGGDSGAVPQWRPQEESDLGEGNVVDGGRVTGKVCFPPTRAGAGYALIYAADQLSADIWEDEPASARRGIWIKEVPAASKPVR</sequence>
<evidence type="ECO:0000256" key="3">
    <source>
        <dbReference type="SAM" id="Phobius"/>
    </source>
</evidence>